<protein>
    <submittedName>
        <fullName evidence="3">Uncharacterized protein</fullName>
    </submittedName>
</protein>
<proteinExistence type="predicted"/>
<name>A0A0D2FFA4_9EURO</name>
<organism evidence="3 4">
    <name type="scientific">Phialophora macrospora</name>
    <dbReference type="NCBI Taxonomy" id="1851006"/>
    <lineage>
        <taxon>Eukaryota</taxon>
        <taxon>Fungi</taxon>
        <taxon>Dikarya</taxon>
        <taxon>Ascomycota</taxon>
        <taxon>Pezizomycotina</taxon>
        <taxon>Eurotiomycetes</taxon>
        <taxon>Chaetothyriomycetidae</taxon>
        <taxon>Chaetothyriales</taxon>
        <taxon>Herpotrichiellaceae</taxon>
        <taxon>Phialophora</taxon>
    </lineage>
</organism>
<feature type="chain" id="PRO_5002241872" evidence="2">
    <location>
        <begin position="47"/>
        <end position="359"/>
    </location>
</feature>
<reference evidence="3 4" key="1">
    <citation type="submission" date="2015-01" db="EMBL/GenBank/DDBJ databases">
        <title>The Genome Sequence of Capronia semiimmersa CBS27337.</title>
        <authorList>
            <consortium name="The Broad Institute Genomics Platform"/>
            <person name="Cuomo C."/>
            <person name="de Hoog S."/>
            <person name="Gorbushina A."/>
            <person name="Stielow B."/>
            <person name="Teixiera M."/>
            <person name="Abouelleil A."/>
            <person name="Chapman S.B."/>
            <person name="Priest M."/>
            <person name="Young S.K."/>
            <person name="Wortman J."/>
            <person name="Nusbaum C."/>
            <person name="Birren B."/>
        </authorList>
    </citation>
    <scope>NUCLEOTIDE SEQUENCE [LARGE SCALE GENOMIC DNA]</scope>
    <source>
        <strain evidence="3 4">CBS 27337</strain>
    </source>
</reference>
<feature type="signal peptide" evidence="2">
    <location>
        <begin position="1"/>
        <end position="46"/>
    </location>
</feature>
<evidence type="ECO:0000256" key="1">
    <source>
        <dbReference type="SAM" id="MobiDB-lite"/>
    </source>
</evidence>
<evidence type="ECO:0000313" key="3">
    <source>
        <dbReference type="EMBL" id="KIW65490.1"/>
    </source>
</evidence>
<keyword evidence="4" id="KW-1185">Reference proteome</keyword>
<dbReference type="EMBL" id="KN846960">
    <property type="protein sequence ID" value="KIW65490.1"/>
    <property type="molecule type" value="Genomic_DNA"/>
</dbReference>
<evidence type="ECO:0000313" key="4">
    <source>
        <dbReference type="Proteomes" id="UP000054266"/>
    </source>
</evidence>
<evidence type="ECO:0000256" key="2">
    <source>
        <dbReference type="SAM" id="SignalP"/>
    </source>
</evidence>
<accession>A0A0D2FFA4</accession>
<feature type="compositionally biased region" description="Pro residues" evidence="1">
    <location>
        <begin position="349"/>
        <end position="359"/>
    </location>
</feature>
<dbReference type="Proteomes" id="UP000054266">
    <property type="component" value="Unassembled WGS sequence"/>
</dbReference>
<feature type="region of interest" description="Disordered" evidence="1">
    <location>
        <begin position="333"/>
        <end position="359"/>
    </location>
</feature>
<keyword evidence="2" id="KW-0732">Signal</keyword>
<dbReference type="HOGENOM" id="CLU_052681_0_0_1"/>
<dbReference type="AlphaFoldDB" id="A0A0D2FFA4"/>
<sequence length="359" mass="39305">MMAFPFPKLVHRPGSSAATATVFRLPHLLLLVLVLLLSCWPTPTRAAYPFLWVSPDASPVSVARFRASWKEAIMLARAAALTDLVRRIFQRIANIPLDAQYTPAEVAAQVFADPGVLGMSPRFARLTVALGTPPTTPPDLANFCAGGGVPRAVTFGQAGEDATVVLCEPVLTWYPLAAEIANPPAWIRQPDGSVRPGFGCEGLGDHAYPPAPPPSSLDPTLSPPLFNGEEKLKSRWQMHWLWLLQDIPQWTDLINDPPPSWVLGIRSIVDFVGVDPPNGYGAYSAKRLKDLALSRPGANGRYPTLNNADNYMWYALSKYWSWVCRKDFGPEPNPFEDELRQQQGNLPVVQPPPVGGDAK</sequence>
<gene>
    <name evidence="3" type="ORF">PV04_07747</name>
</gene>